<accession>A0A8X6NLV3</accession>
<sequence>MKTSELGRLLRIAAWVKRYVHNSKPDSSKLNGIICAPEHKEALSFWMKTIQIKHYGTEYRCLKVKPGTHVISSLPLGRIREHPPIDKYVDARKDLDLYPGRDGNIRSLLIKTSKGNIRRSVQLVYNLEINA</sequence>
<dbReference type="Proteomes" id="UP000887013">
    <property type="component" value="Unassembled WGS sequence"/>
</dbReference>
<protein>
    <submittedName>
        <fullName evidence="1">Uncharacterized protein</fullName>
    </submittedName>
</protein>
<dbReference type="EMBL" id="BMAW01011236">
    <property type="protein sequence ID" value="GFT22668.1"/>
    <property type="molecule type" value="Genomic_DNA"/>
</dbReference>
<evidence type="ECO:0000313" key="1">
    <source>
        <dbReference type="EMBL" id="GFT22668.1"/>
    </source>
</evidence>
<dbReference type="AlphaFoldDB" id="A0A8X6NLV3"/>
<dbReference type="OrthoDB" id="6776697at2759"/>
<organism evidence="1 2">
    <name type="scientific">Nephila pilipes</name>
    <name type="common">Giant wood spider</name>
    <name type="synonym">Nephila maculata</name>
    <dbReference type="NCBI Taxonomy" id="299642"/>
    <lineage>
        <taxon>Eukaryota</taxon>
        <taxon>Metazoa</taxon>
        <taxon>Ecdysozoa</taxon>
        <taxon>Arthropoda</taxon>
        <taxon>Chelicerata</taxon>
        <taxon>Arachnida</taxon>
        <taxon>Araneae</taxon>
        <taxon>Araneomorphae</taxon>
        <taxon>Entelegynae</taxon>
        <taxon>Araneoidea</taxon>
        <taxon>Nephilidae</taxon>
        <taxon>Nephila</taxon>
    </lineage>
</organism>
<proteinExistence type="predicted"/>
<comment type="caution">
    <text evidence="1">The sequence shown here is derived from an EMBL/GenBank/DDBJ whole genome shotgun (WGS) entry which is preliminary data.</text>
</comment>
<keyword evidence="2" id="KW-1185">Reference proteome</keyword>
<name>A0A8X6NLV3_NEPPI</name>
<gene>
    <name evidence="1" type="ORF">NPIL_81971</name>
</gene>
<reference evidence="1" key="1">
    <citation type="submission" date="2020-08" db="EMBL/GenBank/DDBJ databases">
        <title>Multicomponent nature underlies the extraordinary mechanical properties of spider dragline silk.</title>
        <authorList>
            <person name="Kono N."/>
            <person name="Nakamura H."/>
            <person name="Mori M."/>
            <person name="Yoshida Y."/>
            <person name="Ohtoshi R."/>
            <person name="Malay A.D."/>
            <person name="Moran D.A.P."/>
            <person name="Tomita M."/>
            <person name="Numata K."/>
            <person name="Arakawa K."/>
        </authorList>
    </citation>
    <scope>NUCLEOTIDE SEQUENCE</scope>
</reference>
<evidence type="ECO:0000313" key="2">
    <source>
        <dbReference type="Proteomes" id="UP000887013"/>
    </source>
</evidence>